<dbReference type="GO" id="GO:0008237">
    <property type="term" value="F:metallopeptidase activity"/>
    <property type="evidence" value="ECO:0007669"/>
    <property type="project" value="UniProtKB-KW"/>
</dbReference>
<keyword evidence="4" id="KW-0732">Signal</keyword>
<dbReference type="PANTHER" id="PTHR47466:SF1">
    <property type="entry name" value="METALLOPROTEASE MEP1 (AFU_ORTHOLOGUE AFUA_1G07730)-RELATED"/>
    <property type="match status" value="1"/>
</dbReference>
<keyword evidence="6" id="KW-0862">Zinc</keyword>
<keyword evidence="5" id="KW-0378">Hydrolase</keyword>
<dbReference type="InterPro" id="IPR024079">
    <property type="entry name" value="MetalloPept_cat_dom_sf"/>
</dbReference>
<keyword evidence="7" id="KW-0482">Metalloprotease</keyword>
<evidence type="ECO:0000256" key="4">
    <source>
        <dbReference type="ARBA" id="ARBA00022729"/>
    </source>
</evidence>
<keyword evidence="11" id="KW-1185">Reference proteome</keyword>
<evidence type="ECO:0000256" key="6">
    <source>
        <dbReference type="ARBA" id="ARBA00022833"/>
    </source>
</evidence>
<evidence type="ECO:0000313" key="11">
    <source>
        <dbReference type="Proteomes" id="UP000799437"/>
    </source>
</evidence>
<dbReference type="EMBL" id="ML996573">
    <property type="protein sequence ID" value="KAF2757443.1"/>
    <property type="molecule type" value="Genomic_DNA"/>
</dbReference>
<dbReference type="CDD" id="cd04275">
    <property type="entry name" value="ZnMc_pappalysin_like"/>
    <property type="match status" value="1"/>
</dbReference>
<organism evidence="10 11">
    <name type="scientific">Pseudovirgaria hyperparasitica</name>
    <dbReference type="NCBI Taxonomy" id="470096"/>
    <lineage>
        <taxon>Eukaryota</taxon>
        <taxon>Fungi</taxon>
        <taxon>Dikarya</taxon>
        <taxon>Ascomycota</taxon>
        <taxon>Pezizomycotina</taxon>
        <taxon>Dothideomycetes</taxon>
        <taxon>Dothideomycetes incertae sedis</taxon>
        <taxon>Acrospermales</taxon>
        <taxon>Acrospermaceae</taxon>
        <taxon>Pseudovirgaria</taxon>
    </lineage>
</organism>
<dbReference type="Proteomes" id="UP000799437">
    <property type="component" value="Unassembled WGS sequence"/>
</dbReference>
<dbReference type="Gene3D" id="3.40.390.10">
    <property type="entry name" value="Collagenase (Catalytic Domain)"/>
    <property type="match status" value="1"/>
</dbReference>
<evidence type="ECO:0000256" key="2">
    <source>
        <dbReference type="ARBA" id="ARBA00022670"/>
    </source>
</evidence>
<dbReference type="OrthoDB" id="536211at2759"/>
<keyword evidence="2" id="KW-0645">Protease</keyword>
<evidence type="ECO:0000256" key="3">
    <source>
        <dbReference type="ARBA" id="ARBA00022723"/>
    </source>
</evidence>
<dbReference type="SUPFAM" id="SSF55486">
    <property type="entry name" value="Metalloproteases ('zincins'), catalytic domain"/>
    <property type="match status" value="1"/>
</dbReference>
<dbReference type="AlphaFoldDB" id="A0A6A6W499"/>
<dbReference type="GeneID" id="54482568"/>
<name>A0A6A6W499_9PEZI</name>
<feature type="non-terminal residue" evidence="10">
    <location>
        <position position="190"/>
    </location>
</feature>
<dbReference type="Pfam" id="PF05572">
    <property type="entry name" value="Peptidase_M43"/>
    <property type="match status" value="1"/>
</dbReference>
<keyword evidence="8" id="KW-1015">Disulfide bond</keyword>
<feature type="non-terminal residue" evidence="10">
    <location>
        <position position="1"/>
    </location>
</feature>
<evidence type="ECO:0000256" key="5">
    <source>
        <dbReference type="ARBA" id="ARBA00022801"/>
    </source>
</evidence>
<reference evidence="10" key="1">
    <citation type="journal article" date="2020" name="Stud. Mycol.">
        <title>101 Dothideomycetes genomes: a test case for predicting lifestyles and emergence of pathogens.</title>
        <authorList>
            <person name="Haridas S."/>
            <person name="Albert R."/>
            <person name="Binder M."/>
            <person name="Bloem J."/>
            <person name="Labutti K."/>
            <person name="Salamov A."/>
            <person name="Andreopoulos B."/>
            <person name="Baker S."/>
            <person name="Barry K."/>
            <person name="Bills G."/>
            <person name="Bluhm B."/>
            <person name="Cannon C."/>
            <person name="Castanera R."/>
            <person name="Culley D."/>
            <person name="Daum C."/>
            <person name="Ezra D."/>
            <person name="Gonzalez J."/>
            <person name="Henrissat B."/>
            <person name="Kuo A."/>
            <person name="Liang C."/>
            <person name="Lipzen A."/>
            <person name="Lutzoni F."/>
            <person name="Magnuson J."/>
            <person name="Mondo S."/>
            <person name="Nolan M."/>
            <person name="Ohm R."/>
            <person name="Pangilinan J."/>
            <person name="Park H.-J."/>
            <person name="Ramirez L."/>
            <person name="Alfaro M."/>
            <person name="Sun H."/>
            <person name="Tritt A."/>
            <person name="Yoshinaga Y."/>
            <person name="Zwiers L.-H."/>
            <person name="Turgeon B."/>
            <person name="Goodwin S."/>
            <person name="Spatafora J."/>
            <person name="Crous P."/>
            <person name="Grigoriev I."/>
        </authorList>
    </citation>
    <scope>NUCLEOTIDE SEQUENCE</scope>
    <source>
        <strain evidence="10">CBS 121739</strain>
    </source>
</reference>
<accession>A0A6A6W499</accession>
<comment type="similarity">
    <text evidence="1">Belongs to the peptidase M43B family.</text>
</comment>
<evidence type="ECO:0000259" key="9">
    <source>
        <dbReference type="Pfam" id="PF05572"/>
    </source>
</evidence>
<dbReference type="PANTHER" id="PTHR47466">
    <property type="match status" value="1"/>
</dbReference>
<evidence type="ECO:0000256" key="7">
    <source>
        <dbReference type="ARBA" id="ARBA00023049"/>
    </source>
</evidence>
<proteinExistence type="inferred from homology"/>
<dbReference type="InterPro" id="IPR008754">
    <property type="entry name" value="Peptidase_M43"/>
</dbReference>
<keyword evidence="3" id="KW-0479">Metal-binding</keyword>
<evidence type="ECO:0000313" key="10">
    <source>
        <dbReference type="EMBL" id="KAF2757443.1"/>
    </source>
</evidence>
<evidence type="ECO:0000256" key="8">
    <source>
        <dbReference type="ARBA" id="ARBA00023157"/>
    </source>
</evidence>
<dbReference type="RefSeq" id="XP_033599894.1">
    <property type="nucleotide sequence ID" value="XM_033741514.1"/>
</dbReference>
<sequence>VQDKRLKDQLKVLNDEYEPAGFSFDLINTTRTKNSRWAKWSDRTDRDMKEALRQGVQNTLNVFFVPSMSVGLGGGVLGVCAIPFTSVAYDGCVILNSAMTGPGSKAPFNEGKTAVHEVGHWLGLWHVFDITCLGAGDLIDDTTPQSMATLGCNTTQDSCEGGLKDNIHNFLDYSDDACMNEFTPGQVKRM</sequence>
<dbReference type="GO" id="GO:0006508">
    <property type="term" value="P:proteolysis"/>
    <property type="evidence" value="ECO:0007669"/>
    <property type="project" value="UniProtKB-KW"/>
</dbReference>
<dbReference type="GO" id="GO:0046872">
    <property type="term" value="F:metal ion binding"/>
    <property type="evidence" value="ECO:0007669"/>
    <property type="project" value="UniProtKB-KW"/>
</dbReference>
<feature type="domain" description="Peptidase M43 pregnancy-associated plasma-A" evidence="9">
    <location>
        <begin position="94"/>
        <end position="190"/>
    </location>
</feature>
<protein>
    <submittedName>
        <fullName evidence="10">Zincin</fullName>
    </submittedName>
</protein>
<gene>
    <name evidence="10" type="ORF">EJ05DRAFT_427294</name>
</gene>
<evidence type="ECO:0000256" key="1">
    <source>
        <dbReference type="ARBA" id="ARBA00008721"/>
    </source>
</evidence>